<keyword evidence="2" id="KW-1185">Reference proteome</keyword>
<dbReference type="RefSeq" id="WP_144562158.1">
    <property type="nucleotide sequence ID" value="NZ_VIVN01000001.1"/>
</dbReference>
<proteinExistence type="predicted"/>
<protein>
    <submittedName>
        <fullName evidence="1">Uncharacterized protein</fullName>
    </submittedName>
</protein>
<comment type="caution">
    <text evidence="1">The sequence shown here is derived from an EMBL/GenBank/DDBJ whole genome shotgun (WGS) entry which is preliminary data.</text>
</comment>
<dbReference type="Proteomes" id="UP000319671">
    <property type="component" value="Unassembled WGS sequence"/>
</dbReference>
<accession>A0A561DYM8</accession>
<reference evidence="1 2" key="1">
    <citation type="submission" date="2019-06" db="EMBL/GenBank/DDBJ databases">
        <title>Sorghum-associated microbial communities from plants grown in Nebraska, USA.</title>
        <authorList>
            <person name="Schachtman D."/>
        </authorList>
    </citation>
    <scope>NUCLEOTIDE SEQUENCE [LARGE SCALE GENOMIC DNA]</scope>
    <source>
        <strain evidence="1 2">2482</strain>
    </source>
</reference>
<evidence type="ECO:0000313" key="2">
    <source>
        <dbReference type="Proteomes" id="UP000319671"/>
    </source>
</evidence>
<dbReference type="EMBL" id="VIVN01000001">
    <property type="protein sequence ID" value="TWE08477.1"/>
    <property type="molecule type" value="Genomic_DNA"/>
</dbReference>
<dbReference type="AlphaFoldDB" id="A0A561DYM8"/>
<name>A0A561DYM8_9BACI</name>
<evidence type="ECO:0000313" key="1">
    <source>
        <dbReference type="EMBL" id="TWE08477.1"/>
    </source>
</evidence>
<gene>
    <name evidence="1" type="ORF">FB550_101502</name>
</gene>
<organism evidence="1 2">
    <name type="scientific">Neobacillus bataviensis</name>
    <dbReference type="NCBI Taxonomy" id="220685"/>
    <lineage>
        <taxon>Bacteria</taxon>
        <taxon>Bacillati</taxon>
        <taxon>Bacillota</taxon>
        <taxon>Bacilli</taxon>
        <taxon>Bacillales</taxon>
        <taxon>Bacillaceae</taxon>
        <taxon>Neobacillus</taxon>
    </lineage>
</organism>
<sequence length="122" mass="14773">MKYEMQKAILLAENINGLIKYVQKSHYRRNSFRFHPDKLYQVKLLIEEFKFQIIADELLRINQYSWDGKYTHYLVGNFKKGLEIIDEYVSNHYEDLFLLTARLYTLKDLSQSFSRIETETFC</sequence>